<dbReference type="PANTHER" id="PTHR12066:SF0">
    <property type="entry name" value="TELOMERASE REVERSE TRANSCRIPTASE"/>
    <property type="match status" value="1"/>
</dbReference>
<feature type="domain" description="Reverse transcriptase" evidence="15">
    <location>
        <begin position="464"/>
        <end position="785"/>
    </location>
</feature>
<evidence type="ECO:0000313" key="16">
    <source>
        <dbReference type="EnsemblMetazoa" id="Aqu2.1.35560_001"/>
    </source>
</evidence>
<evidence type="ECO:0000256" key="11">
    <source>
        <dbReference type="ARBA" id="ARBA00023242"/>
    </source>
</evidence>
<dbReference type="Proteomes" id="UP000007879">
    <property type="component" value="Unassembled WGS sequence"/>
</dbReference>
<dbReference type="GO" id="GO:0000781">
    <property type="term" value="C:chromosome, telomeric region"/>
    <property type="evidence" value="ECO:0007669"/>
    <property type="project" value="UniProtKB-SubCell"/>
</dbReference>
<dbReference type="STRING" id="400682.A0A1X7V5M0"/>
<dbReference type="GO" id="GO:0046872">
    <property type="term" value="F:metal ion binding"/>
    <property type="evidence" value="ECO:0007669"/>
    <property type="project" value="UniProtKB-KW"/>
</dbReference>
<evidence type="ECO:0000256" key="6">
    <source>
        <dbReference type="ARBA" id="ARBA00022695"/>
    </source>
</evidence>
<evidence type="ECO:0000256" key="2">
    <source>
        <dbReference type="ARBA" id="ARBA00012493"/>
    </source>
</evidence>
<evidence type="ECO:0000256" key="7">
    <source>
        <dbReference type="ARBA" id="ARBA00022723"/>
    </source>
</evidence>
<dbReference type="CDD" id="cd01648">
    <property type="entry name" value="TERT"/>
    <property type="match status" value="1"/>
</dbReference>
<keyword evidence="6 14" id="KW-0548">Nucleotidyltransferase</keyword>
<keyword evidence="4 14" id="KW-0158">Chromosome</keyword>
<dbReference type="PANTHER" id="PTHR12066">
    <property type="entry name" value="TELOMERASE REVERSE TRANSCRIPTASE"/>
    <property type="match status" value="1"/>
</dbReference>
<accession>A0A1X7V5M0</accession>
<evidence type="ECO:0000256" key="8">
    <source>
        <dbReference type="ARBA" id="ARBA00022842"/>
    </source>
</evidence>
<dbReference type="InterPro" id="IPR000477">
    <property type="entry name" value="RT_dom"/>
</dbReference>
<dbReference type="EC" id="2.7.7.49" evidence="2 14"/>
<dbReference type="OrthoDB" id="289721at2759"/>
<dbReference type="InterPro" id="IPR043502">
    <property type="entry name" value="DNA/RNA_pol_sf"/>
</dbReference>
<evidence type="ECO:0000313" key="17">
    <source>
        <dbReference type="Proteomes" id="UP000007879"/>
    </source>
</evidence>
<dbReference type="InterPro" id="IPR021891">
    <property type="entry name" value="Telomerase_RBD"/>
</dbReference>
<dbReference type="InterPro" id="IPR049139">
    <property type="entry name" value="TERT_C"/>
</dbReference>
<dbReference type="GO" id="GO:0042162">
    <property type="term" value="F:telomeric DNA binding"/>
    <property type="evidence" value="ECO:0007669"/>
    <property type="project" value="TreeGrafter"/>
</dbReference>
<dbReference type="GO" id="GO:0070034">
    <property type="term" value="F:telomerase RNA binding"/>
    <property type="evidence" value="ECO:0007669"/>
    <property type="project" value="TreeGrafter"/>
</dbReference>
<comment type="function">
    <text evidence="14">Telomerase is a ribonucleoprotein enzyme essential for the replication of chromosome termini in most eukaryotes. It elongates telomeres. It is a reverse transcriptase that adds simple sequence repeats to chromosome ends by copying a template sequence within the RNA component of the enzyme.</text>
</comment>
<dbReference type="InterPro" id="IPR003545">
    <property type="entry name" value="Telomerase_RT"/>
</dbReference>
<keyword evidence="10 14" id="KW-0695">RNA-directed DNA polymerase</keyword>
<dbReference type="SUPFAM" id="SSF56672">
    <property type="entry name" value="DNA/RNA polymerases"/>
    <property type="match status" value="1"/>
</dbReference>
<evidence type="ECO:0000256" key="14">
    <source>
        <dbReference type="RuleBase" id="RU365061"/>
    </source>
</evidence>
<keyword evidence="17" id="KW-1185">Reference proteome</keyword>
<dbReference type="Gene3D" id="1.10.357.90">
    <property type="match status" value="1"/>
</dbReference>
<dbReference type="PRINTS" id="PR01365">
    <property type="entry name" value="TELOMERASERT"/>
</dbReference>
<dbReference type="GO" id="GO:0007004">
    <property type="term" value="P:telomere maintenance via telomerase"/>
    <property type="evidence" value="ECO:0007669"/>
    <property type="project" value="TreeGrafter"/>
</dbReference>
<evidence type="ECO:0000256" key="3">
    <source>
        <dbReference type="ARBA" id="ARBA00016182"/>
    </source>
</evidence>
<evidence type="ECO:0000256" key="12">
    <source>
        <dbReference type="ARBA" id="ARBA00032044"/>
    </source>
</evidence>
<dbReference type="Gene3D" id="3.30.70.2630">
    <property type="match status" value="1"/>
</dbReference>
<dbReference type="Pfam" id="PF21399">
    <property type="entry name" value="TERT_C"/>
    <property type="match status" value="1"/>
</dbReference>
<keyword evidence="9 14" id="KW-0779">Telomere</keyword>
<dbReference type="eggNOG" id="KOG1005">
    <property type="taxonomic scope" value="Eukaryota"/>
</dbReference>
<evidence type="ECO:0000259" key="15">
    <source>
        <dbReference type="PROSITE" id="PS50878"/>
    </source>
</evidence>
<sequence>MPNQHNGFIGSLGNLLGLYKEVSSLSETIRKLAPSVSLGKSVLQYADRVATAHQTVLPPCNVTQSLTTCTDIKSTIHCIVEVLLQYPDWDAHVLTKGYQLVNGLVCPLVGTKFLDSEFPNQAVDIIANSLQWSQLFECIGFEGFCNLMLQYAVFVPLDNASYIQISGYLLTTNMSRFMLPMRKVPVKPTSSPDLNHPSTRISSLKKSNVSMSHLCYGCKLPLSPGNLMSYHTKPATNSEVKSLSLAIFNDSGSKSKTCMKRIQKVSEAIGMLCLMKKHKSISYRELLKKASSATSQNPFGGDAADLISQHVPLSEVKRFVVSSLLQVVPKLAWGSNRNKRLVLKAVLEVLSLHNHETRSLTHLTRGIKISEYNWVTGKMGEKQYTHVPPSQSLSDELMVLLWIKWLIEGFVLPLINKYFYVTERGGSTRNVLFFYTKDVWSQIVQFGIKDLTDKHILKPIKEGDVSCLLQDSKALGVSLLRFLPKTESLRPIINMKTVPKGLEGVIRDEKPQSTNAKLVNILAVLKYESLNKLGCSMLGFNEFYKRWKDFLERKSVSLDESNKSWYMISVDVLNCFNTVLSDRLMMLLDRILTKDCYYIRGCHVIKVNNGSIKMYFKRCVTEAAMVPFVEIADRVSSSHHNVVLSDAMSVKLISKEMILYTLECHLKNNIVKVNGQYFVQVQGIPQGSILSTLLCCIYYADMEARCIGSYIRTEGFFVRLVDDFLYVTDKADCVKSFDALLSGGISQYNCYINKNKTKRNYSITDNGKVTKCVDVEWFNWCGLLINTTNLQILVDNSRYKNIRDCLTISNSSIVPAHSLSIQLIQALSLKCVPHLLDSQFLSNGMVLCNLYLNFTLSAIKFHCYIKYCIKAHGLQSNSRATASEIMRMLMSTTRQFDHRAKSVCKRAIGVYSVPLIVCNWLSLQSFYTVFKRKKSLYGRLLFLMKNVLQRIHESMDENIINLLLEIVDRCSNDPVFSITY</sequence>
<comment type="similarity">
    <text evidence="1 14">Belongs to the reverse transcriptase family. Telomerase subfamily.</text>
</comment>
<evidence type="ECO:0000256" key="10">
    <source>
        <dbReference type="ARBA" id="ARBA00022918"/>
    </source>
</evidence>
<dbReference type="InParanoid" id="A0A1X7V5M0"/>
<keyword evidence="11 14" id="KW-0539">Nucleus</keyword>
<comment type="catalytic activity">
    <reaction evidence="13 14">
        <text>DNA(n) + a 2'-deoxyribonucleoside 5'-triphosphate = DNA(n+1) + diphosphate</text>
        <dbReference type="Rhea" id="RHEA:22508"/>
        <dbReference type="Rhea" id="RHEA-COMP:17339"/>
        <dbReference type="Rhea" id="RHEA-COMP:17340"/>
        <dbReference type="ChEBI" id="CHEBI:33019"/>
        <dbReference type="ChEBI" id="CHEBI:61560"/>
        <dbReference type="ChEBI" id="CHEBI:173112"/>
        <dbReference type="EC" id="2.7.7.49"/>
    </reaction>
</comment>
<protein>
    <recommendedName>
        <fullName evidence="3 14">Telomerase reverse transcriptase</fullName>
        <ecNumber evidence="2 14">2.7.7.49</ecNumber>
    </recommendedName>
    <alternativeName>
        <fullName evidence="12 14">Telomerase catalytic subunit</fullName>
    </alternativeName>
</protein>
<keyword evidence="8 14" id="KW-0460">Magnesium</keyword>
<dbReference type="SMART" id="SM00975">
    <property type="entry name" value="Telomerase_RBD"/>
    <property type="match status" value="1"/>
</dbReference>
<dbReference type="AlphaFoldDB" id="A0A1X7V5M0"/>
<dbReference type="Gene3D" id="1.10.132.70">
    <property type="match status" value="1"/>
</dbReference>
<reference evidence="17" key="1">
    <citation type="journal article" date="2010" name="Nature">
        <title>The Amphimedon queenslandica genome and the evolution of animal complexity.</title>
        <authorList>
            <person name="Srivastava M."/>
            <person name="Simakov O."/>
            <person name="Chapman J."/>
            <person name="Fahey B."/>
            <person name="Gauthier M.E."/>
            <person name="Mitros T."/>
            <person name="Richards G.S."/>
            <person name="Conaco C."/>
            <person name="Dacre M."/>
            <person name="Hellsten U."/>
            <person name="Larroux C."/>
            <person name="Putnam N.H."/>
            <person name="Stanke M."/>
            <person name="Adamska M."/>
            <person name="Darling A."/>
            <person name="Degnan S.M."/>
            <person name="Oakley T.H."/>
            <person name="Plachetzki D.C."/>
            <person name="Zhai Y."/>
            <person name="Adamski M."/>
            <person name="Calcino A."/>
            <person name="Cummins S.F."/>
            <person name="Goodstein D.M."/>
            <person name="Harris C."/>
            <person name="Jackson D.J."/>
            <person name="Leys S.P."/>
            <person name="Shu S."/>
            <person name="Woodcroft B.J."/>
            <person name="Vervoort M."/>
            <person name="Kosik K.S."/>
            <person name="Manning G."/>
            <person name="Degnan B.M."/>
            <person name="Rokhsar D.S."/>
        </authorList>
    </citation>
    <scope>NUCLEOTIDE SEQUENCE [LARGE SCALE GENOMIC DNA]</scope>
</reference>
<dbReference type="EnsemblMetazoa" id="XM_019994917.1">
    <property type="protein sequence ID" value="XP_019850476.1"/>
    <property type="gene ID" value="LOC105312267"/>
</dbReference>
<dbReference type="EnsemblMetazoa" id="Aqu2.1.35560_001">
    <property type="protein sequence ID" value="Aqu2.1.35560_001"/>
    <property type="gene ID" value="Aqu2.1.35560"/>
</dbReference>
<evidence type="ECO:0000256" key="9">
    <source>
        <dbReference type="ARBA" id="ARBA00022895"/>
    </source>
</evidence>
<proteinExistence type="inferred from homology"/>
<dbReference type="Pfam" id="PF12009">
    <property type="entry name" value="Telomerase_RBD"/>
    <property type="match status" value="1"/>
</dbReference>
<dbReference type="GO" id="GO:0003720">
    <property type="term" value="F:telomerase activity"/>
    <property type="evidence" value="ECO:0007669"/>
    <property type="project" value="InterPro"/>
</dbReference>
<dbReference type="PROSITE" id="PS50878">
    <property type="entry name" value="RT_POL"/>
    <property type="match status" value="1"/>
</dbReference>
<reference evidence="16" key="2">
    <citation type="submission" date="2017-05" db="UniProtKB">
        <authorList>
            <consortium name="EnsemblMetazoa"/>
        </authorList>
    </citation>
    <scope>IDENTIFICATION</scope>
</reference>
<organism evidence="16">
    <name type="scientific">Amphimedon queenslandica</name>
    <name type="common">Sponge</name>
    <dbReference type="NCBI Taxonomy" id="400682"/>
    <lineage>
        <taxon>Eukaryota</taxon>
        <taxon>Metazoa</taxon>
        <taxon>Porifera</taxon>
        <taxon>Demospongiae</taxon>
        <taxon>Heteroscleromorpha</taxon>
        <taxon>Haplosclerida</taxon>
        <taxon>Niphatidae</taxon>
        <taxon>Amphimedon</taxon>
    </lineage>
</organism>
<evidence type="ECO:0000256" key="5">
    <source>
        <dbReference type="ARBA" id="ARBA00022679"/>
    </source>
</evidence>
<comment type="subcellular location">
    <subcellularLocation>
        <location evidence="14">Nucleus</location>
    </subcellularLocation>
    <subcellularLocation>
        <location evidence="14">Chromosome</location>
        <location evidence="14">Telomere</location>
    </subcellularLocation>
</comment>
<evidence type="ECO:0000256" key="13">
    <source>
        <dbReference type="ARBA" id="ARBA00048173"/>
    </source>
</evidence>
<dbReference type="GO" id="GO:0000333">
    <property type="term" value="C:telomerase catalytic core complex"/>
    <property type="evidence" value="ECO:0007669"/>
    <property type="project" value="TreeGrafter"/>
</dbReference>
<gene>
    <name evidence="16" type="primary">105312267</name>
</gene>
<keyword evidence="5 14" id="KW-0808">Transferase</keyword>
<name>A0A1X7V5M0_AMPQE</name>
<evidence type="ECO:0000256" key="4">
    <source>
        <dbReference type="ARBA" id="ARBA00022454"/>
    </source>
</evidence>
<keyword evidence="7 14" id="KW-0479">Metal-binding</keyword>
<evidence type="ECO:0000256" key="1">
    <source>
        <dbReference type="ARBA" id="ARBA00008001"/>
    </source>
</evidence>
<dbReference type="KEGG" id="aqu:105312267"/>